<dbReference type="EMBL" id="WOEY01000150">
    <property type="protein sequence ID" value="NPT46959.1"/>
    <property type="molecule type" value="Genomic_DNA"/>
</dbReference>
<keyword evidence="1" id="KW-0285">Flavoprotein</keyword>
<keyword evidence="5" id="KW-1185">Reference proteome</keyword>
<evidence type="ECO:0000256" key="2">
    <source>
        <dbReference type="ARBA" id="ARBA00022827"/>
    </source>
</evidence>
<dbReference type="InterPro" id="IPR036188">
    <property type="entry name" value="FAD/NAD-bd_sf"/>
</dbReference>
<name>A0ABX2C1N8_9BURK</name>
<sequence>MRSGQGTSKVESKHSDHILEVAIVGAGFTGLGAGIQLKRAGITSFRIFEQAAAVGGVWRDNRYPGLCCDIPSHLYSYSFAPNPDWSRRYAPGPEIWAYQLRCHEQFGMAGFISYGMEVVAATYDEQAALWVVDFRNGKQVRARYLISMTRGLSLPQYPRIEGIEAFTGATMHTACWDEHVDFRGKHVAVIGNGASGIQAIPQLAKVAASVTVFQRTPSWVLPRKDHAYSPLVKALFRWLPGAQRLHRLQLFLTQELIYPALRNPDGIMHKALTWLATTNLNRTISDPVLRQKLTPNFQVGCKRVLVSDDYYPSFLLPHVSLQTAAITGVTENEVICADGSRHRADVLVYSTGFKNIGDMPFAITGRHGKTLAQVWGQEPAAYLGLFTAGFPNLFTVLGPNSAFGHQSALFVIERHVNYIVRCIRKAGRKRWRSIDVRGDVQHNYNELMQQRFQGMVWTGNCPVWFKNESGRIVTNTPDSGFGFWRRLLRPNFSHFVVEPAGEGSRTSDGV</sequence>
<keyword evidence="3" id="KW-0560">Oxidoreductase</keyword>
<dbReference type="SUPFAM" id="SSF51905">
    <property type="entry name" value="FAD/NAD(P)-binding domain"/>
    <property type="match status" value="1"/>
</dbReference>
<dbReference type="PANTHER" id="PTHR42877:SF4">
    <property type="entry name" value="FAD_NAD(P)-BINDING DOMAIN-CONTAINING PROTEIN-RELATED"/>
    <property type="match status" value="1"/>
</dbReference>
<evidence type="ECO:0000256" key="1">
    <source>
        <dbReference type="ARBA" id="ARBA00022630"/>
    </source>
</evidence>
<dbReference type="PRINTS" id="PR00469">
    <property type="entry name" value="PNDRDTASEII"/>
</dbReference>
<proteinExistence type="predicted"/>
<organism evidence="4 5">
    <name type="scientific">Paraburkholderia solitsugae</name>
    <dbReference type="NCBI Taxonomy" id="2675748"/>
    <lineage>
        <taxon>Bacteria</taxon>
        <taxon>Pseudomonadati</taxon>
        <taxon>Pseudomonadota</taxon>
        <taxon>Betaproteobacteria</taxon>
        <taxon>Burkholderiales</taxon>
        <taxon>Burkholderiaceae</taxon>
        <taxon>Paraburkholderia</taxon>
    </lineage>
</organism>
<protein>
    <submittedName>
        <fullName evidence="4">NAD(P)-binding protein</fullName>
    </submittedName>
</protein>
<accession>A0ABX2C1N8</accession>
<dbReference type="PANTHER" id="PTHR42877">
    <property type="entry name" value="L-ORNITHINE N(5)-MONOOXYGENASE-RELATED"/>
    <property type="match status" value="1"/>
</dbReference>
<reference evidence="4 5" key="1">
    <citation type="submission" date="2019-11" db="EMBL/GenBank/DDBJ databases">
        <title>Metabolism of dissolved organic matter in forest soils.</title>
        <authorList>
            <person name="Cyle K.T."/>
            <person name="Wilhelm R.C."/>
            <person name="Martinez C.E."/>
        </authorList>
    </citation>
    <scope>NUCLEOTIDE SEQUENCE [LARGE SCALE GENOMIC DNA]</scope>
    <source>
        <strain evidence="4 5">1N</strain>
    </source>
</reference>
<gene>
    <name evidence="4" type="ORF">GNZ12_37780</name>
</gene>
<dbReference type="InterPro" id="IPR051209">
    <property type="entry name" value="FAD-bind_Monooxygenase_sf"/>
</dbReference>
<evidence type="ECO:0000256" key="3">
    <source>
        <dbReference type="ARBA" id="ARBA00023002"/>
    </source>
</evidence>
<dbReference type="Pfam" id="PF00743">
    <property type="entry name" value="FMO-like"/>
    <property type="match status" value="1"/>
</dbReference>
<evidence type="ECO:0000313" key="4">
    <source>
        <dbReference type="EMBL" id="NPT46959.1"/>
    </source>
</evidence>
<dbReference type="InterPro" id="IPR020946">
    <property type="entry name" value="Flavin_mOase-like"/>
</dbReference>
<comment type="caution">
    <text evidence="4">The sequence shown here is derived from an EMBL/GenBank/DDBJ whole genome shotgun (WGS) entry which is preliminary data.</text>
</comment>
<dbReference type="Gene3D" id="3.50.50.60">
    <property type="entry name" value="FAD/NAD(P)-binding domain"/>
    <property type="match status" value="2"/>
</dbReference>
<evidence type="ECO:0000313" key="5">
    <source>
        <dbReference type="Proteomes" id="UP000652198"/>
    </source>
</evidence>
<keyword evidence="2" id="KW-0274">FAD</keyword>
<dbReference type="Proteomes" id="UP000652198">
    <property type="component" value="Unassembled WGS sequence"/>
</dbReference>